<evidence type="ECO:0000256" key="1">
    <source>
        <dbReference type="ARBA" id="ARBA00023118"/>
    </source>
</evidence>
<dbReference type="GO" id="GO:0043571">
    <property type="term" value="P:maintenance of CRISPR repeat elements"/>
    <property type="evidence" value="ECO:0007669"/>
    <property type="project" value="InterPro"/>
</dbReference>
<organism evidence="2 3">
    <name type="scientific">Demequina lutea</name>
    <dbReference type="NCBI Taxonomy" id="431489"/>
    <lineage>
        <taxon>Bacteria</taxon>
        <taxon>Bacillati</taxon>
        <taxon>Actinomycetota</taxon>
        <taxon>Actinomycetes</taxon>
        <taxon>Micrococcales</taxon>
        <taxon>Demequinaceae</taxon>
        <taxon>Demequina</taxon>
    </lineage>
</organism>
<proteinExistence type="predicted"/>
<name>A0A7Y9ZEQ9_9MICO</name>
<protein>
    <submittedName>
        <fullName evidence="2">CRISPR system Cascade subunit CasD</fullName>
    </submittedName>
</protein>
<dbReference type="InterPro" id="IPR013422">
    <property type="entry name" value="CRISPR-assoc_prot_Cas5_N"/>
</dbReference>
<dbReference type="Proteomes" id="UP000547973">
    <property type="component" value="Unassembled WGS sequence"/>
</dbReference>
<comment type="caution">
    <text evidence="2">The sequence shown here is derived from an EMBL/GenBank/DDBJ whole genome shotgun (WGS) entry which is preliminary data.</text>
</comment>
<dbReference type="NCBIfam" id="TIGR02593">
    <property type="entry name" value="CRISPR_cas5"/>
    <property type="match status" value="1"/>
</dbReference>
<dbReference type="OrthoDB" id="3189549at2"/>
<dbReference type="GO" id="GO:0003723">
    <property type="term" value="F:RNA binding"/>
    <property type="evidence" value="ECO:0007669"/>
    <property type="project" value="InterPro"/>
</dbReference>
<dbReference type="InterPro" id="IPR021124">
    <property type="entry name" value="CRISPR-assoc_prot_Cas5"/>
</dbReference>
<evidence type="ECO:0000313" key="2">
    <source>
        <dbReference type="EMBL" id="NYI42041.1"/>
    </source>
</evidence>
<accession>A0A7Y9ZEQ9</accession>
<sequence>MNCLVLRLAGPMQSWGVSSRFVRRTTESQPTKSGVLGLLAAAAGRRRTDPIEDLLAVSFGVRVDQPGRLVRDFQTARTMDGAHSMPLSYRFYLADAAFLAVVEGEPGFIDELDDALRHPVYPLYLGRRSCPPAGPVTLGIRRDASVNEVLSDEPWRAAPWWQKTYRSSTVALETVADAQPGAEDWLTVADLPISFDPERRLYALRAIERGIVTVTNPTFAGFTSHDDPHQPMAALGGA</sequence>
<dbReference type="EMBL" id="JACBZO010000001">
    <property type="protein sequence ID" value="NYI42041.1"/>
    <property type="molecule type" value="Genomic_DNA"/>
</dbReference>
<reference evidence="2 3" key="1">
    <citation type="submission" date="2020-07" db="EMBL/GenBank/DDBJ databases">
        <title>Sequencing the genomes of 1000 actinobacteria strains.</title>
        <authorList>
            <person name="Klenk H.-P."/>
        </authorList>
    </citation>
    <scope>NUCLEOTIDE SEQUENCE [LARGE SCALE GENOMIC DNA]</scope>
    <source>
        <strain evidence="2 3">DSM 19970</strain>
    </source>
</reference>
<dbReference type="NCBIfam" id="TIGR01868">
    <property type="entry name" value="casD_Cas5e"/>
    <property type="match status" value="1"/>
</dbReference>
<evidence type="ECO:0000313" key="3">
    <source>
        <dbReference type="Proteomes" id="UP000547973"/>
    </source>
</evidence>
<dbReference type="CDD" id="cd09756">
    <property type="entry name" value="Cas5_I-E"/>
    <property type="match status" value="1"/>
</dbReference>
<keyword evidence="3" id="KW-1185">Reference proteome</keyword>
<gene>
    <name evidence="2" type="ORF">BKA03_002160</name>
</gene>
<keyword evidence="1" id="KW-0051">Antiviral defense</keyword>
<dbReference type="AlphaFoldDB" id="A0A7Y9ZEQ9"/>
<dbReference type="GO" id="GO:0051607">
    <property type="term" value="P:defense response to virus"/>
    <property type="evidence" value="ECO:0007669"/>
    <property type="project" value="UniProtKB-KW"/>
</dbReference>
<dbReference type="Gene3D" id="3.30.70.2660">
    <property type="match status" value="1"/>
</dbReference>
<dbReference type="RefSeq" id="WP_062076198.1">
    <property type="nucleotide sequence ID" value="NZ_BBRC01000019.1"/>
</dbReference>
<dbReference type="InterPro" id="IPR010147">
    <property type="entry name" value="CRISPR-assoc_prot_CasD"/>
</dbReference>
<dbReference type="Pfam" id="PF09704">
    <property type="entry name" value="Cas_Cas5d"/>
    <property type="match status" value="1"/>
</dbReference>